<evidence type="ECO:0000313" key="5">
    <source>
        <dbReference type="Proteomes" id="UP000051063"/>
    </source>
</evidence>
<organism evidence="4 5">
    <name type="scientific">Brevibacillus choshinensis</name>
    <dbReference type="NCBI Taxonomy" id="54911"/>
    <lineage>
        <taxon>Bacteria</taxon>
        <taxon>Bacillati</taxon>
        <taxon>Bacillota</taxon>
        <taxon>Bacilli</taxon>
        <taxon>Bacillales</taxon>
        <taxon>Paenibacillaceae</taxon>
        <taxon>Brevibacillus</taxon>
    </lineage>
</organism>
<dbReference type="SUPFAM" id="SSF55729">
    <property type="entry name" value="Acyl-CoA N-acyltransferases (Nat)"/>
    <property type="match status" value="1"/>
</dbReference>
<dbReference type="PANTHER" id="PTHR43072">
    <property type="entry name" value="N-ACETYLTRANSFERASE"/>
    <property type="match status" value="1"/>
</dbReference>
<dbReference type="EMBL" id="LJJB01000013">
    <property type="protein sequence ID" value="KQL44938.1"/>
    <property type="molecule type" value="Genomic_DNA"/>
</dbReference>
<keyword evidence="2" id="KW-0012">Acyltransferase</keyword>
<gene>
    <name evidence="4" type="ORF">AN963_26770</name>
</gene>
<dbReference type="Pfam" id="PF13420">
    <property type="entry name" value="Acetyltransf_4"/>
    <property type="match status" value="1"/>
</dbReference>
<evidence type="ECO:0000259" key="3">
    <source>
        <dbReference type="PROSITE" id="PS51186"/>
    </source>
</evidence>
<protein>
    <submittedName>
        <fullName evidence="4">GNAT family acetyltransferase</fullName>
    </submittedName>
</protein>
<dbReference type="Proteomes" id="UP000051063">
    <property type="component" value="Unassembled WGS sequence"/>
</dbReference>
<dbReference type="InterPro" id="IPR016181">
    <property type="entry name" value="Acyl_CoA_acyltransferase"/>
</dbReference>
<proteinExistence type="predicted"/>
<accession>A0ABR5N3T4</accession>
<dbReference type="CDD" id="cd04301">
    <property type="entry name" value="NAT_SF"/>
    <property type="match status" value="1"/>
</dbReference>
<dbReference type="RefSeq" id="WP_055747531.1">
    <property type="nucleotide sequence ID" value="NZ_LJJB01000013.1"/>
</dbReference>
<reference evidence="4 5" key="1">
    <citation type="submission" date="2015-09" db="EMBL/GenBank/DDBJ databases">
        <title>Genome sequencing project for genomic taxonomy and phylogenomics of Bacillus-like bacteria.</title>
        <authorList>
            <person name="Liu B."/>
            <person name="Wang J."/>
            <person name="Zhu Y."/>
            <person name="Liu G."/>
            <person name="Chen Q."/>
            <person name="Chen Z."/>
            <person name="Lan J."/>
            <person name="Che J."/>
            <person name="Ge C."/>
            <person name="Shi H."/>
            <person name="Pan Z."/>
            <person name="Liu X."/>
        </authorList>
    </citation>
    <scope>NUCLEOTIDE SEQUENCE [LARGE SCALE GENOMIC DNA]</scope>
    <source>
        <strain evidence="4 5">DSM 8552</strain>
    </source>
</reference>
<evidence type="ECO:0000256" key="2">
    <source>
        <dbReference type="ARBA" id="ARBA00023315"/>
    </source>
</evidence>
<feature type="domain" description="N-acetyltransferase" evidence="3">
    <location>
        <begin position="2"/>
        <end position="164"/>
    </location>
</feature>
<dbReference type="PROSITE" id="PS51186">
    <property type="entry name" value="GNAT"/>
    <property type="match status" value="1"/>
</dbReference>
<sequence length="168" mass="19081">MVLIRDAHLRDLPAMLAIYNQAVNTLVATFDLEEQSLEQREVWFHKHGGRYPLVVAEDEGEVIGYCCLSAFREKPAYGKTAELSIYIAENQRGKSVGSALMTEIQKRTRELDYHAVISGITGGNEASVRLHEKFGFSLVGKLREVGFKFGEWHDVHYYEWMVKEAPSS</sequence>
<keyword evidence="1" id="KW-0808">Transferase</keyword>
<evidence type="ECO:0000256" key="1">
    <source>
        <dbReference type="ARBA" id="ARBA00022679"/>
    </source>
</evidence>
<dbReference type="Gene3D" id="3.40.630.30">
    <property type="match status" value="1"/>
</dbReference>
<name>A0ABR5N3T4_BRECH</name>
<dbReference type="PANTHER" id="PTHR43072:SF23">
    <property type="entry name" value="UPF0039 PROTEIN C11D3.02C"/>
    <property type="match status" value="1"/>
</dbReference>
<evidence type="ECO:0000313" key="4">
    <source>
        <dbReference type="EMBL" id="KQL44938.1"/>
    </source>
</evidence>
<comment type="caution">
    <text evidence="4">The sequence shown here is derived from an EMBL/GenBank/DDBJ whole genome shotgun (WGS) entry which is preliminary data.</text>
</comment>
<keyword evidence="5" id="KW-1185">Reference proteome</keyword>
<dbReference type="InterPro" id="IPR000182">
    <property type="entry name" value="GNAT_dom"/>
</dbReference>